<feature type="chain" id="PRO_5036718094" evidence="5">
    <location>
        <begin position="20"/>
        <end position="556"/>
    </location>
</feature>
<dbReference type="RefSeq" id="WP_167226491.1">
    <property type="nucleotide sequence ID" value="NZ_JAAQPH010000012.1"/>
</dbReference>
<dbReference type="PANTHER" id="PTHR30290:SF9">
    <property type="entry name" value="OLIGOPEPTIDE-BINDING PROTEIN APPA"/>
    <property type="match status" value="1"/>
</dbReference>
<proteinExistence type="inferred from homology"/>
<comment type="subcellular location">
    <subcellularLocation>
        <location evidence="1">Periplasm</location>
    </subcellularLocation>
</comment>
<evidence type="ECO:0000313" key="7">
    <source>
        <dbReference type="EMBL" id="NIA70167.1"/>
    </source>
</evidence>
<comment type="similarity">
    <text evidence="2">Belongs to the bacterial solute-binding protein 5 family.</text>
</comment>
<dbReference type="GO" id="GO:0043190">
    <property type="term" value="C:ATP-binding cassette (ABC) transporter complex"/>
    <property type="evidence" value="ECO:0007669"/>
    <property type="project" value="InterPro"/>
</dbReference>
<keyword evidence="8" id="KW-1185">Reference proteome</keyword>
<evidence type="ECO:0000256" key="5">
    <source>
        <dbReference type="SAM" id="SignalP"/>
    </source>
</evidence>
<organism evidence="7 8">
    <name type="scientific">Pelagibius litoralis</name>
    <dbReference type="NCBI Taxonomy" id="374515"/>
    <lineage>
        <taxon>Bacteria</taxon>
        <taxon>Pseudomonadati</taxon>
        <taxon>Pseudomonadota</taxon>
        <taxon>Alphaproteobacteria</taxon>
        <taxon>Rhodospirillales</taxon>
        <taxon>Rhodovibrionaceae</taxon>
        <taxon>Pelagibius</taxon>
    </lineage>
</organism>
<keyword evidence="3" id="KW-0813">Transport</keyword>
<dbReference type="GO" id="GO:1904680">
    <property type="term" value="F:peptide transmembrane transporter activity"/>
    <property type="evidence" value="ECO:0007669"/>
    <property type="project" value="TreeGrafter"/>
</dbReference>
<feature type="domain" description="Solute-binding protein family 5" evidence="6">
    <location>
        <begin position="100"/>
        <end position="448"/>
    </location>
</feature>
<dbReference type="Gene3D" id="3.90.76.10">
    <property type="entry name" value="Dipeptide-binding Protein, Domain 1"/>
    <property type="match status" value="1"/>
</dbReference>
<dbReference type="SUPFAM" id="SSF53850">
    <property type="entry name" value="Periplasmic binding protein-like II"/>
    <property type="match status" value="1"/>
</dbReference>
<dbReference type="PANTHER" id="PTHR30290">
    <property type="entry name" value="PERIPLASMIC BINDING COMPONENT OF ABC TRANSPORTER"/>
    <property type="match status" value="1"/>
</dbReference>
<evidence type="ECO:0000256" key="4">
    <source>
        <dbReference type="ARBA" id="ARBA00022729"/>
    </source>
</evidence>
<name>A0A967K9Y1_9PROT</name>
<dbReference type="InterPro" id="IPR039424">
    <property type="entry name" value="SBP_5"/>
</dbReference>
<reference evidence="7" key="1">
    <citation type="submission" date="2020-03" db="EMBL/GenBank/DDBJ databases">
        <title>Genome of Pelagibius litoralis DSM 21314T.</title>
        <authorList>
            <person name="Wang G."/>
        </authorList>
    </citation>
    <scope>NUCLEOTIDE SEQUENCE</scope>
    <source>
        <strain evidence="7">DSM 21314</strain>
    </source>
</reference>
<dbReference type="GO" id="GO:0015833">
    <property type="term" value="P:peptide transport"/>
    <property type="evidence" value="ECO:0007669"/>
    <property type="project" value="TreeGrafter"/>
</dbReference>
<dbReference type="Proteomes" id="UP000761264">
    <property type="component" value="Unassembled WGS sequence"/>
</dbReference>
<evidence type="ECO:0000256" key="3">
    <source>
        <dbReference type="ARBA" id="ARBA00022448"/>
    </source>
</evidence>
<gene>
    <name evidence="7" type="ORF">HBA54_16290</name>
</gene>
<evidence type="ECO:0000256" key="2">
    <source>
        <dbReference type="ARBA" id="ARBA00005695"/>
    </source>
</evidence>
<evidence type="ECO:0000256" key="1">
    <source>
        <dbReference type="ARBA" id="ARBA00004418"/>
    </source>
</evidence>
<dbReference type="CDD" id="cd08513">
    <property type="entry name" value="PBP2_thermophilic_Hb8_like"/>
    <property type="match status" value="1"/>
</dbReference>
<dbReference type="Pfam" id="PF00496">
    <property type="entry name" value="SBP_bac_5"/>
    <property type="match status" value="1"/>
</dbReference>
<dbReference type="InterPro" id="IPR030678">
    <property type="entry name" value="Peptide/Ni-bd"/>
</dbReference>
<feature type="signal peptide" evidence="5">
    <location>
        <begin position="1"/>
        <end position="19"/>
    </location>
</feature>
<dbReference type="AlphaFoldDB" id="A0A967K9Y1"/>
<dbReference type="Gene3D" id="3.40.190.10">
    <property type="entry name" value="Periplasmic binding protein-like II"/>
    <property type="match status" value="1"/>
</dbReference>
<dbReference type="InterPro" id="IPR000914">
    <property type="entry name" value="SBP_5_dom"/>
</dbReference>
<accession>A0A967K9Y1</accession>
<evidence type="ECO:0000259" key="6">
    <source>
        <dbReference type="Pfam" id="PF00496"/>
    </source>
</evidence>
<protein>
    <submittedName>
        <fullName evidence="7">Peptide ABC transporter substrate-binding protein</fullName>
    </submittedName>
</protein>
<sequence length="556" mass="62750">MRKLLLAIIFAVTGTTAAAGEELRIGLSQYPTTLHPNIDPSVAKSYVRSMTRRPMTVYDHEWQLICMLCVELPSIEAGTAVPEPLPDGVEGAGDGRGIALTYRIQPQATWGDGTPVTTADVVFTWKVGRHEQAGIGNAELYRRMLSIDVIDEKTFVVHADRVSFEYAAINDFKLLPAHIDGPVFEAAPDDYKNRTAFDNDPTNPGLYFGPYRITEAIPGSRITLERNDTWWGKKPAFDRIVLLTIEKTTALEANLLSGNIDMISGELGLSLDQALAFEKRHGDDYQIVYEPGLLYEHIDLMLENPILQDKTLRQALIYAIDREAISERLFAGRQPVAHSGVSPLDWVHDPEIKTYSYDPKKAGELLDAAGWSDIRNGIRHNAAGEPLRLEFMTTAGNRIRELVQQVLQSQWRQVGIDMRVRNEPPRVFFGQTVHHRRFTGLAMFAWGKGPEHIPRTTLHSEEIPSEENGWSGQNYTGFRNAEMDALIEAINLELDRPKRKAMWSRIQQIYAEEVPVISLYWRANAYVMPKWLRGVRPTGQMASSSLWVEDWTVEGR</sequence>
<dbReference type="PIRSF" id="PIRSF002741">
    <property type="entry name" value="MppA"/>
    <property type="match status" value="1"/>
</dbReference>
<dbReference type="EMBL" id="JAAQPH010000012">
    <property type="protein sequence ID" value="NIA70167.1"/>
    <property type="molecule type" value="Genomic_DNA"/>
</dbReference>
<keyword evidence="4 5" id="KW-0732">Signal</keyword>
<evidence type="ECO:0000313" key="8">
    <source>
        <dbReference type="Proteomes" id="UP000761264"/>
    </source>
</evidence>
<dbReference type="Gene3D" id="3.10.105.10">
    <property type="entry name" value="Dipeptide-binding Protein, Domain 3"/>
    <property type="match status" value="1"/>
</dbReference>
<comment type="caution">
    <text evidence="7">The sequence shown here is derived from an EMBL/GenBank/DDBJ whole genome shotgun (WGS) entry which is preliminary data.</text>
</comment>
<dbReference type="GO" id="GO:0030288">
    <property type="term" value="C:outer membrane-bounded periplasmic space"/>
    <property type="evidence" value="ECO:0007669"/>
    <property type="project" value="UniProtKB-ARBA"/>
</dbReference>